<evidence type="ECO:0000313" key="3">
    <source>
        <dbReference type="EMBL" id="GAA1993509.1"/>
    </source>
</evidence>
<feature type="region of interest" description="Disordered" evidence="1">
    <location>
        <begin position="180"/>
        <end position="199"/>
    </location>
</feature>
<feature type="compositionally biased region" description="Basic residues" evidence="1">
    <location>
        <begin position="141"/>
        <end position="150"/>
    </location>
</feature>
<feature type="transmembrane region" description="Helical" evidence="2">
    <location>
        <begin position="154"/>
        <end position="176"/>
    </location>
</feature>
<reference evidence="3 4" key="1">
    <citation type="journal article" date="2019" name="Int. J. Syst. Evol. Microbiol.">
        <title>The Global Catalogue of Microorganisms (GCM) 10K type strain sequencing project: providing services to taxonomists for standard genome sequencing and annotation.</title>
        <authorList>
            <consortium name="The Broad Institute Genomics Platform"/>
            <consortium name="The Broad Institute Genome Sequencing Center for Infectious Disease"/>
            <person name="Wu L."/>
            <person name="Ma J."/>
        </authorList>
    </citation>
    <scope>NUCLEOTIDE SEQUENCE [LARGE SCALE GENOMIC DNA]</scope>
    <source>
        <strain evidence="3 4">JCM 15313</strain>
    </source>
</reference>
<dbReference type="EMBL" id="BAAAPC010000007">
    <property type="protein sequence ID" value="GAA1993509.1"/>
    <property type="molecule type" value="Genomic_DNA"/>
</dbReference>
<keyword evidence="2" id="KW-0812">Transmembrane</keyword>
<feature type="compositionally biased region" description="Gly residues" evidence="1">
    <location>
        <begin position="180"/>
        <end position="193"/>
    </location>
</feature>
<keyword evidence="2" id="KW-0472">Membrane</keyword>
<protein>
    <submittedName>
        <fullName evidence="3">Uncharacterized protein</fullName>
    </submittedName>
</protein>
<dbReference type="Proteomes" id="UP001501585">
    <property type="component" value="Unassembled WGS sequence"/>
</dbReference>
<feature type="compositionally biased region" description="Low complexity" evidence="1">
    <location>
        <begin position="11"/>
        <end position="21"/>
    </location>
</feature>
<organism evidence="3 4">
    <name type="scientific">Nocardiopsis rhodophaea</name>
    <dbReference type="NCBI Taxonomy" id="280238"/>
    <lineage>
        <taxon>Bacteria</taxon>
        <taxon>Bacillati</taxon>
        <taxon>Actinomycetota</taxon>
        <taxon>Actinomycetes</taxon>
        <taxon>Streptosporangiales</taxon>
        <taxon>Nocardiopsidaceae</taxon>
        <taxon>Nocardiopsis</taxon>
    </lineage>
</organism>
<evidence type="ECO:0000256" key="1">
    <source>
        <dbReference type="SAM" id="MobiDB-lite"/>
    </source>
</evidence>
<keyword evidence="2" id="KW-1133">Transmembrane helix</keyword>
<sequence>MGGPTGGQQPWGGPQQFPGSGAPHHQPMDGQPRPSQATSGPHHPLQGRVLHPGAPAPDAESVPADDPVVPPDAGAATHTINSVTEDNATQAIPPVDDDFGGLPMFRDETRQGAATYERTAEIDLSGMDVGDVPASAPARERGRRRGGKSGRKQGILLGAGFVALLLIGGGGAFVIASRSGSGGSDTGLTGGGEAAAPDAPASLETGALFPENIEVEGVKFERVITDDTGDQCETATHGGYGDVLKDNGCQQLIRATYVDADARRAVTTGVAALPSPDNAAAAQEAQDLGTTTWFAGLKGKDDTGTERMGFAGGHASGAQWGPYLVFTLAANSDGRAPEGDDPELAELSDGFTSSSLESLAENVD</sequence>
<feature type="region of interest" description="Disordered" evidence="1">
    <location>
        <begin position="332"/>
        <end position="364"/>
    </location>
</feature>
<evidence type="ECO:0000313" key="4">
    <source>
        <dbReference type="Proteomes" id="UP001501585"/>
    </source>
</evidence>
<keyword evidence="4" id="KW-1185">Reference proteome</keyword>
<evidence type="ECO:0000256" key="2">
    <source>
        <dbReference type="SAM" id="Phobius"/>
    </source>
</evidence>
<feature type="compositionally biased region" description="Low complexity" evidence="1">
    <location>
        <begin position="56"/>
        <end position="76"/>
    </location>
</feature>
<feature type="region of interest" description="Disordered" evidence="1">
    <location>
        <begin position="126"/>
        <end position="150"/>
    </location>
</feature>
<accession>A0ABN2SXW7</accession>
<proteinExistence type="predicted"/>
<feature type="compositionally biased region" description="Gly residues" evidence="1">
    <location>
        <begin position="1"/>
        <end position="10"/>
    </location>
</feature>
<name>A0ABN2SXW7_9ACTN</name>
<feature type="region of interest" description="Disordered" evidence="1">
    <location>
        <begin position="86"/>
        <end position="105"/>
    </location>
</feature>
<gene>
    <name evidence="3" type="ORF">GCM10009799_19280</name>
</gene>
<feature type="region of interest" description="Disordered" evidence="1">
    <location>
        <begin position="1"/>
        <end position="76"/>
    </location>
</feature>
<comment type="caution">
    <text evidence="3">The sequence shown here is derived from an EMBL/GenBank/DDBJ whole genome shotgun (WGS) entry which is preliminary data.</text>
</comment>